<evidence type="ECO:0000313" key="3">
    <source>
        <dbReference type="Proteomes" id="UP000799439"/>
    </source>
</evidence>
<keyword evidence="3" id="KW-1185">Reference proteome</keyword>
<reference evidence="2" key="1">
    <citation type="journal article" date="2020" name="Stud. Mycol.">
        <title>101 Dothideomycetes genomes: a test case for predicting lifestyles and emergence of pathogens.</title>
        <authorList>
            <person name="Haridas S."/>
            <person name="Albert R."/>
            <person name="Binder M."/>
            <person name="Bloem J."/>
            <person name="Labutti K."/>
            <person name="Salamov A."/>
            <person name="Andreopoulos B."/>
            <person name="Baker S."/>
            <person name="Barry K."/>
            <person name="Bills G."/>
            <person name="Bluhm B."/>
            <person name="Cannon C."/>
            <person name="Castanera R."/>
            <person name="Culley D."/>
            <person name="Daum C."/>
            <person name="Ezra D."/>
            <person name="Gonzalez J."/>
            <person name="Henrissat B."/>
            <person name="Kuo A."/>
            <person name="Liang C."/>
            <person name="Lipzen A."/>
            <person name="Lutzoni F."/>
            <person name="Magnuson J."/>
            <person name="Mondo S."/>
            <person name="Nolan M."/>
            <person name="Ohm R."/>
            <person name="Pangilinan J."/>
            <person name="Park H.-J."/>
            <person name="Ramirez L."/>
            <person name="Alfaro M."/>
            <person name="Sun H."/>
            <person name="Tritt A."/>
            <person name="Yoshinaga Y."/>
            <person name="Zwiers L.-H."/>
            <person name="Turgeon B."/>
            <person name="Goodwin S."/>
            <person name="Spatafora J."/>
            <person name="Crous P."/>
            <person name="Grigoriev I."/>
        </authorList>
    </citation>
    <scope>NUCLEOTIDE SEQUENCE</scope>
    <source>
        <strain evidence="2">CBS 260.36</strain>
    </source>
</reference>
<evidence type="ECO:0000313" key="2">
    <source>
        <dbReference type="EMBL" id="KAF2158134.1"/>
    </source>
</evidence>
<organism evidence="2 3">
    <name type="scientific">Myriangium duriaei CBS 260.36</name>
    <dbReference type="NCBI Taxonomy" id="1168546"/>
    <lineage>
        <taxon>Eukaryota</taxon>
        <taxon>Fungi</taxon>
        <taxon>Dikarya</taxon>
        <taxon>Ascomycota</taxon>
        <taxon>Pezizomycotina</taxon>
        <taxon>Dothideomycetes</taxon>
        <taxon>Dothideomycetidae</taxon>
        <taxon>Myriangiales</taxon>
        <taxon>Myriangiaceae</taxon>
        <taxon>Myriangium</taxon>
    </lineage>
</organism>
<dbReference type="Proteomes" id="UP000799439">
    <property type="component" value="Unassembled WGS sequence"/>
</dbReference>
<name>A0A9P4JFZ7_9PEZI</name>
<feature type="compositionally biased region" description="Basic and acidic residues" evidence="1">
    <location>
        <begin position="1"/>
        <end position="16"/>
    </location>
</feature>
<gene>
    <name evidence="2" type="ORF">K461DRAFT_264922</name>
</gene>
<proteinExistence type="predicted"/>
<dbReference type="EMBL" id="ML996081">
    <property type="protein sequence ID" value="KAF2158134.1"/>
    <property type="molecule type" value="Genomic_DNA"/>
</dbReference>
<feature type="compositionally biased region" description="Basic and acidic residues" evidence="1">
    <location>
        <begin position="110"/>
        <end position="124"/>
    </location>
</feature>
<dbReference type="AlphaFoldDB" id="A0A9P4JFZ7"/>
<feature type="region of interest" description="Disordered" evidence="1">
    <location>
        <begin position="1"/>
        <end position="146"/>
    </location>
</feature>
<feature type="compositionally biased region" description="Basic and acidic residues" evidence="1">
    <location>
        <begin position="33"/>
        <end position="52"/>
    </location>
</feature>
<feature type="compositionally biased region" description="Polar residues" evidence="1">
    <location>
        <begin position="90"/>
        <end position="106"/>
    </location>
</feature>
<evidence type="ECO:0000256" key="1">
    <source>
        <dbReference type="SAM" id="MobiDB-lite"/>
    </source>
</evidence>
<sequence length="172" mass="18713">MRVKWVESELGREGWNGRDTYNEVQWAATIATTEKREQNRDPRGDHRSDRNRQAGQGSSGQPDGGVIGAAPWHRGIDARCDRAPAPAIGVSSSDGPHSRRFSSQNVVRRVQGEGKGEPKREKATKSPKNHWQSTASSFGPHQLGHASFSLSDLSPCPDYPSGLADLTGLVCL</sequence>
<feature type="compositionally biased region" description="Polar residues" evidence="1">
    <location>
        <begin position="129"/>
        <end position="139"/>
    </location>
</feature>
<comment type="caution">
    <text evidence="2">The sequence shown here is derived from an EMBL/GenBank/DDBJ whole genome shotgun (WGS) entry which is preliminary data.</text>
</comment>
<accession>A0A9P4JFZ7</accession>
<protein>
    <submittedName>
        <fullName evidence="2">Uncharacterized protein</fullName>
    </submittedName>
</protein>